<organism evidence="1 2">
    <name type="scientific">Striga asiatica</name>
    <name type="common">Asiatic witchweed</name>
    <name type="synonym">Buchnera asiatica</name>
    <dbReference type="NCBI Taxonomy" id="4170"/>
    <lineage>
        <taxon>Eukaryota</taxon>
        <taxon>Viridiplantae</taxon>
        <taxon>Streptophyta</taxon>
        <taxon>Embryophyta</taxon>
        <taxon>Tracheophyta</taxon>
        <taxon>Spermatophyta</taxon>
        <taxon>Magnoliopsida</taxon>
        <taxon>eudicotyledons</taxon>
        <taxon>Gunneridae</taxon>
        <taxon>Pentapetalae</taxon>
        <taxon>asterids</taxon>
        <taxon>lamiids</taxon>
        <taxon>Lamiales</taxon>
        <taxon>Orobanchaceae</taxon>
        <taxon>Buchnereae</taxon>
        <taxon>Striga</taxon>
    </lineage>
</organism>
<protein>
    <submittedName>
        <fullName evidence="1">4-hydroxy-3-methylbut-2-enyl diphosphatesynthase</fullName>
    </submittedName>
</protein>
<dbReference type="Proteomes" id="UP000325081">
    <property type="component" value="Unassembled WGS sequence"/>
</dbReference>
<keyword evidence="2" id="KW-1185">Reference proteome</keyword>
<evidence type="ECO:0000313" key="1">
    <source>
        <dbReference type="EMBL" id="GER40817.1"/>
    </source>
</evidence>
<comment type="caution">
    <text evidence="1">The sequence shown here is derived from an EMBL/GenBank/DDBJ whole genome shotgun (WGS) entry which is preliminary data.</text>
</comment>
<proteinExistence type="predicted"/>
<dbReference type="OrthoDB" id="1833304at2759"/>
<reference evidence="2" key="1">
    <citation type="journal article" date="2019" name="Curr. Biol.">
        <title>Genome Sequence of Striga asiatica Provides Insight into the Evolution of Plant Parasitism.</title>
        <authorList>
            <person name="Yoshida S."/>
            <person name="Kim S."/>
            <person name="Wafula E.K."/>
            <person name="Tanskanen J."/>
            <person name="Kim Y.M."/>
            <person name="Honaas L."/>
            <person name="Yang Z."/>
            <person name="Spallek T."/>
            <person name="Conn C.E."/>
            <person name="Ichihashi Y."/>
            <person name="Cheong K."/>
            <person name="Cui S."/>
            <person name="Der J.P."/>
            <person name="Gundlach H."/>
            <person name="Jiao Y."/>
            <person name="Hori C."/>
            <person name="Ishida J.K."/>
            <person name="Kasahara H."/>
            <person name="Kiba T."/>
            <person name="Kim M.S."/>
            <person name="Koo N."/>
            <person name="Laohavisit A."/>
            <person name="Lee Y.H."/>
            <person name="Lumba S."/>
            <person name="McCourt P."/>
            <person name="Mortimer J.C."/>
            <person name="Mutuku J.M."/>
            <person name="Nomura T."/>
            <person name="Sasaki-Sekimoto Y."/>
            <person name="Seto Y."/>
            <person name="Wang Y."/>
            <person name="Wakatake T."/>
            <person name="Sakakibara H."/>
            <person name="Demura T."/>
            <person name="Yamaguchi S."/>
            <person name="Yoneyama K."/>
            <person name="Manabe R.I."/>
            <person name="Nelson D.C."/>
            <person name="Schulman A.H."/>
            <person name="Timko M.P."/>
            <person name="dePamphilis C.W."/>
            <person name="Choi D."/>
            <person name="Shirasu K."/>
        </authorList>
    </citation>
    <scope>NUCLEOTIDE SEQUENCE [LARGE SCALE GENOMIC DNA]</scope>
    <source>
        <strain evidence="2">cv. UVA1</strain>
    </source>
</reference>
<accession>A0A5A7Q8U1</accession>
<dbReference type="EMBL" id="BKCP01005961">
    <property type="protein sequence ID" value="GER40817.1"/>
    <property type="molecule type" value="Genomic_DNA"/>
</dbReference>
<sequence>MGVISPLSKQLTMPLPNAIVLVALNELSNYSEVYSGTQMVVYVRVGKPHKELKVLKTSDAIMILHEVPYTKENVSRIHTARRIRWLQAVFVWIMPWIFRHLNLD</sequence>
<evidence type="ECO:0000313" key="2">
    <source>
        <dbReference type="Proteomes" id="UP000325081"/>
    </source>
</evidence>
<gene>
    <name evidence="1" type="ORF">STAS_17501</name>
</gene>
<dbReference type="AlphaFoldDB" id="A0A5A7Q8U1"/>
<name>A0A5A7Q8U1_STRAF</name>